<organism evidence="1 2">
    <name type="scientific">Neisseria flavescens NRL30031/H210</name>
    <dbReference type="NCBI Taxonomy" id="546264"/>
    <lineage>
        <taxon>Bacteria</taxon>
        <taxon>Pseudomonadati</taxon>
        <taxon>Pseudomonadota</taxon>
        <taxon>Betaproteobacteria</taxon>
        <taxon>Neisseriales</taxon>
        <taxon>Neisseriaceae</taxon>
        <taxon>Neisseria</taxon>
    </lineage>
</organism>
<gene>
    <name evidence="1" type="ORF">NEIFLAOT_02458</name>
</gene>
<evidence type="ECO:0000313" key="1">
    <source>
        <dbReference type="EMBL" id="EEG32490.1"/>
    </source>
</evidence>
<dbReference type="Proteomes" id="UP000004457">
    <property type="component" value="Unassembled WGS sequence"/>
</dbReference>
<name>C0ER58_NEIFL</name>
<evidence type="ECO:0000313" key="2">
    <source>
        <dbReference type="Proteomes" id="UP000004457"/>
    </source>
</evidence>
<sequence length="48" mass="5558">MPDSDVLCALPYPLIPAKGRLKTLLCSQTALYKFFLQKNRLLFIQYKP</sequence>
<proteinExistence type="predicted"/>
<reference evidence="1 2" key="1">
    <citation type="submission" date="2009-01" db="EMBL/GenBank/DDBJ databases">
        <authorList>
            <person name="Fulton L."/>
            <person name="Clifton S."/>
            <person name="Chinwalla A.T."/>
            <person name="Mitreva M."/>
            <person name="Sodergren E."/>
            <person name="Weinstock G."/>
            <person name="Clifton S."/>
            <person name="Dooling D.J."/>
            <person name="Fulton B."/>
            <person name="Minx P."/>
            <person name="Pepin K.H."/>
            <person name="Johnson M."/>
            <person name="Bhonagiri V."/>
            <person name="Nash W.E."/>
            <person name="Mardis E.R."/>
            <person name="Wilson R.K."/>
        </authorList>
    </citation>
    <scope>NUCLEOTIDE SEQUENCE [LARGE SCALE GENOMIC DNA]</scope>
    <source>
        <strain evidence="1 2">NRL30031/H210</strain>
    </source>
</reference>
<comment type="caution">
    <text evidence="1">The sequence shown here is derived from an EMBL/GenBank/DDBJ whole genome shotgun (WGS) entry which is preliminary data.</text>
</comment>
<protein>
    <submittedName>
        <fullName evidence="1">Uncharacterized protein</fullName>
    </submittedName>
</protein>
<keyword evidence="2" id="KW-1185">Reference proteome</keyword>
<dbReference type="EMBL" id="ACEN01000106">
    <property type="protein sequence ID" value="EEG32490.1"/>
    <property type="molecule type" value="Genomic_DNA"/>
</dbReference>
<accession>C0ER58</accession>
<dbReference type="AlphaFoldDB" id="C0ER58"/>